<dbReference type="Pfam" id="PF00014">
    <property type="entry name" value="Kunitz_BPTI"/>
    <property type="match status" value="2"/>
</dbReference>
<feature type="compositionally biased region" description="Basic and acidic residues" evidence="1">
    <location>
        <begin position="14"/>
        <end position="25"/>
    </location>
</feature>
<sequence length="761" mass="84934">MTAVGYSPTHAKKRDRDTNSRERYALTDKRGGSPFRIRHDVGIPSIADKCEEDVCSDRYYFYSLFCANYCGKCRLRGRQQQTSSASLQEPFSASYTSRSYLFSHSLTVPNSPFLISDGVQRILMPSYFLLDLHSIFFTMWLWLLATYLISVHCSSDCLNRPCQDCQSFAQTGNECHQYHTSPLLYCDPETNTILNSVNWYLECVHSTLVLRECVTGTYYQSGKGCVDPTVQPFMHGLFVSEINPNQPGCTYDVQCEAVWPESKCIMSSSIGTCRCPEETHVARETRDGWVCISLKDHGTGAIVPPYFICPLPEATIEPIAGLHGGGACIWPSDSEYIGDIYDCLHTSPHSSYAPTADGVCCPSRALACIQPQVTGPSPSEPRWWYNSVTGTCQQFMWDPTAMESKHHSANNFKTIQHCESYCRDTCQRGSPQYSIEQQVYVERPITTCATSVGCANNFQCTAIGSQHLCCLTPGSTMIHYKVVVRTLFTAVLEAISITSCQNMNVKCIVHDDIHYALENRHRDASHTLSARHHTSVRRIRGFAVPENRPFVPNRLEWEIVRKMLRDIGITPKLDSARCLNIQVVKETITISTPFSTVRIFAKMLFVTEPKCIQGQAYKDLFGNFVTCNNGMGCPANYECYFDGSQWGCCPTKAYSCSLNADSGVQCGAGSTFKFYYNSQTQNCESFQYNGCDGNSNNFVNREACEQYCNVGGCPNGGTPHRDHSGMIFICNGQNVCPNTHECVSVLVTTSSVNRCCPTRGT</sequence>
<feature type="region of interest" description="Disordered" evidence="1">
    <location>
        <begin position="1"/>
        <end position="25"/>
    </location>
</feature>
<dbReference type="Gene3D" id="4.10.410.10">
    <property type="entry name" value="Pancreatic trypsin inhibitor Kunitz domain"/>
    <property type="match status" value="2"/>
</dbReference>
<dbReference type="GO" id="GO:0004867">
    <property type="term" value="F:serine-type endopeptidase inhibitor activity"/>
    <property type="evidence" value="ECO:0007669"/>
    <property type="project" value="InterPro"/>
</dbReference>
<dbReference type="Proteomes" id="UP000095283">
    <property type="component" value="Unplaced"/>
</dbReference>
<dbReference type="InterPro" id="IPR020901">
    <property type="entry name" value="Prtase_inh_Kunz-CS"/>
</dbReference>
<dbReference type="InterPro" id="IPR053014">
    <property type="entry name" value="Cuticle_assoc_divergent"/>
</dbReference>
<proteinExistence type="predicted"/>
<dbReference type="PRINTS" id="PR00759">
    <property type="entry name" value="BASICPTASE"/>
</dbReference>
<accession>A0A1I7XA89</accession>
<dbReference type="PANTHER" id="PTHR46339:SF3">
    <property type="entry name" value="PROTEIN CBG06944"/>
    <property type="match status" value="1"/>
</dbReference>
<evidence type="ECO:0000313" key="3">
    <source>
        <dbReference type="Proteomes" id="UP000095283"/>
    </source>
</evidence>
<dbReference type="SMART" id="SM00289">
    <property type="entry name" value="WR1"/>
    <property type="match status" value="3"/>
</dbReference>
<dbReference type="AlphaFoldDB" id="A0A1I7XA89"/>
<reference evidence="4" key="1">
    <citation type="submission" date="2016-11" db="UniProtKB">
        <authorList>
            <consortium name="WormBaseParasite"/>
        </authorList>
    </citation>
    <scope>IDENTIFICATION</scope>
</reference>
<organism evidence="3 4">
    <name type="scientific">Heterorhabditis bacteriophora</name>
    <name type="common">Entomopathogenic nematode worm</name>
    <dbReference type="NCBI Taxonomy" id="37862"/>
    <lineage>
        <taxon>Eukaryota</taxon>
        <taxon>Metazoa</taxon>
        <taxon>Ecdysozoa</taxon>
        <taxon>Nematoda</taxon>
        <taxon>Chromadorea</taxon>
        <taxon>Rhabditida</taxon>
        <taxon>Rhabditina</taxon>
        <taxon>Rhabditomorpha</taxon>
        <taxon>Strongyloidea</taxon>
        <taxon>Heterorhabditidae</taxon>
        <taxon>Heterorhabditis</taxon>
    </lineage>
</organism>
<dbReference type="WBParaSite" id="Hba_14592">
    <property type="protein sequence ID" value="Hba_14592"/>
    <property type="gene ID" value="Hba_14592"/>
</dbReference>
<dbReference type="InterPro" id="IPR036880">
    <property type="entry name" value="Kunitz_BPTI_sf"/>
</dbReference>
<dbReference type="PROSITE" id="PS00280">
    <property type="entry name" value="BPTI_KUNITZ_1"/>
    <property type="match status" value="1"/>
</dbReference>
<dbReference type="PANTHER" id="PTHR46339">
    <property type="entry name" value="PROTEIN CBG15282-RELATED"/>
    <property type="match status" value="1"/>
</dbReference>
<dbReference type="CDD" id="cd00109">
    <property type="entry name" value="Kunitz-type"/>
    <property type="match status" value="2"/>
</dbReference>
<dbReference type="PROSITE" id="PS50279">
    <property type="entry name" value="BPTI_KUNITZ_2"/>
    <property type="match status" value="2"/>
</dbReference>
<protein>
    <submittedName>
        <fullName evidence="4">BPTI/Kunitz inhibitor domain-containing protein</fullName>
    </submittedName>
</protein>
<name>A0A1I7XA89_HETBA</name>
<keyword evidence="3" id="KW-1185">Reference proteome</keyword>
<dbReference type="InterPro" id="IPR028150">
    <property type="entry name" value="Lustrin_cystein"/>
</dbReference>
<evidence type="ECO:0000259" key="2">
    <source>
        <dbReference type="PROSITE" id="PS50279"/>
    </source>
</evidence>
<feature type="domain" description="BPTI/Kunitz inhibitor" evidence="2">
    <location>
        <begin position="656"/>
        <end position="708"/>
    </location>
</feature>
<feature type="domain" description="BPTI/Kunitz inhibitor" evidence="2">
    <location>
        <begin position="368"/>
        <end position="422"/>
    </location>
</feature>
<dbReference type="SMART" id="SM00131">
    <property type="entry name" value="KU"/>
    <property type="match status" value="2"/>
</dbReference>
<dbReference type="InterPro" id="IPR002223">
    <property type="entry name" value="Kunitz_BPTI"/>
</dbReference>
<dbReference type="Pfam" id="PF14625">
    <property type="entry name" value="Lustrin_cystein"/>
    <property type="match status" value="2"/>
</dbReference>
<evidence type="ECO:0000256" key="1">
    <source>
        <dbReference type="SAM" id="MobiDB-lite"/>
    </source>
</evidence>
<dbReference type="InterPro" id="IPR006150">
    <property type="entry name" value="Cys_repeat_1"/>
</dbReference>
<evidence type="ECO:0000313" key="4">
    <source>
        <dbReference type="WBParaSite" id="Hba_14592"/>
    </source>
</evidence>
<dbReference type="SUPFAM" id="SSF57362">
    <property type="entry name" value="BPTI-like"/>
    <property type="match status" value="2"/>
</dbReference>